<evidence type="ECO:0000313" key="3">
    <source>
        <dbReference type="Proteomes" id="UP000277300"/>
    </source>
</evidence>
<dbReference type="PANTHER" id="PTHR22893:SF91">
    <property type="entry name" value="NADPH DEHYDROGENASE 2-RELATED"/>
    <property type="match status" value="1"/>
</dbReference>
<dbReference type="Gene3D" id="3.20.20.70">
    <property type="entry name" value="Aldolase class I"/>
    <property type="match status" value="1"/>
</dbReference>
<dbReference type="InterPro" id="IPR013785">
    <property type="entry name" value="Aldolase_TIM"/>
</dbReference>
<proteinExistence type="predicted"/>
<accession>A0A3F2RV33</accession>
<dbReference type="OrthoDB" id="432686at2759"/>
<dbReference type="InterPro" id="IPR001155">
    <property type="entry name" value="OxRdtase_FMN_N"/>
</dbReference>
<dbReference type="AlphaFoldDB" id="A0A3F2RV33"/>
<dbReference type="Proteomes" id="UP000277300">
    <property type="component" value="Unassembled WGS sequence"/>
</dbReference>
<name>A0A3F2RV33_9STRA</name>
<gene>
    <name evidence="2" type="ORF">BBP00_00003213</name>
</gene>
<feature type="domain" description="NADH:flavin oxidoreductase/NADH oxidase N-terminal" evidence="1">
    <location>
        <begin position="1"/>
        <end position="169"/>
    </location>
</feature>
<sequence length="202" mass="22217">GFDGVEIHSANGYLIDQFLQSSTNKRTDKYGGSFENRARLLMKIVKAVKTVVPSYRIGVRLAPNGAYGGMGSEDNYEMFKYTMEQLSEHKLGYLAILDGDSTIVAFSHKSRTVTAFDAKTAFKGIVIANNNYTRDTAEGVVRSGAADLVGFGRLYISNPDLAERFENDWPVNPIPGHEVYYNSALGGKGYNDYPAYKTALAN</sequence>
<dbReference type="Pfam" id="PF00724">
    <property type="entry name" value="Oxidored_FMN"/>
    <property type="match status" value="1"/>
</dbReference>
<evidence type="ECO:0000259" key="1">
    <source>
        <dbReference type="Pfam" id="PF00724"/>
    </source>
</evidence>
<dbReference type="PANTHER" id="PTHR22893">
    <property type="entry name" value="NADH OXIDOREDUCTASE-RELATED"/>
    <property type="match status" value="1"/>
</dbReference>
<dbReference type="EMBL" id="MBDO02000064">
    <property type="protein sequence ID" value="RLN64841.1"/>
    <property type="molecule type" value="Genomic_DNA"/>
</dbReference>
<evidence type="ECO:0000313" key="2">
    <source>
        <dbReference type="EMBL" id="RLN64841.1"/>
    </source>
</evidence>
<comment type="caution">
    <text evidence="2">The sequence shown here is derived from an EMBL/GenBank/DDBJ whole genome shotgun (WGS) entry which is preliminary data.</text>
</comment>
<dbReference type="InterPro" id="IPR045247">
    <property type="entry name" value="Oye-like"/>
</dbReference>
<dbReference type="SUPFAM" id="SSF51395">
    <property type="entry name" value="FMN-linked oxidoreductases"/>
    <property type="match status" value="1"/>
</dbReference>
<feature type="non-terminal residue" evidence="2">
    <location>
        <position position="1"/>
    </location>
</feature>
<dbReference type="GO" id="GO:0016491">
    <property type="term" value="F:oxidoreductase activity"/>
    <property type="evidence" value="ECO:0007669"/>
    <property type="project" value="InterPro"/>
</dbReference>
<organism evidence="2 3">
    <name type="scientific">Phytophthora kernoviae</name>
    <dbReference type="NCBI Taxonomy" id="325452"/>
    <lineage>
        <taxon>Eukaryota</taxon>
        <taxon>Sar</taxon>
        <taxon>Stramenopiles</taxon>
        <taxon>Oomycota</taxon>
        <taxon>Peronosporomycetes</taxon>
        <taxon>Peronosporales</taxon>
        <taxon>Peronosporaceae</taxon>
        <taxon>Phytophthora</taxon>
    </lineage>
</organism>
<protein>
    <recommendedName>
        <fullName evidence="1">NADH:flavin oxidoreductase/NADH oxidase N-terminal domain-containing protein</fullName>
    </recommendedName>
</protein>
<dbReference type="GO" id="GO:0010181">
    <property type="term" value="F:FMN binding"/>
    <property type="evidence" value="ECO:0007669"/>
    <property type="project" value="InterPro"/>
</dbReference>
<reference evidence="2 3" key="1">
    <citation type="submission" date="2018-07" db="EMBL/GenBank/DDBJ databases">
        <title>Genome sequencing of oomycete isolates from Chile give support for New Zealand origin for Phytophthora kernoviae and make available the first Nothophytophthora sp. genome.</title>
        <authorList>
            <person name="Studholme D.J."/>
            <person name="Sanfuentes E."/>
            <person name="Panda P."/>
            <person name="Hill R."/>
            <person name="Sambles C."/>
            <person name="Grant M."/>
            <person name="Williams N.M."/>
            <person name="Mcdougal R.L."/>
        </authorList>
    </citation>
    <scope>NUCLEOTIDE SEQUENCE [LARGE SCALE GENOMIC DNA]</scope>
    <source>
        <strain evidence="2">Chile6</strain>
    </source>
</reference>